<keyword evidence="3" id="KW-1185">Reference proteome</keyword>
<feature type="region of interest" description="Disordered" evidence="1">
    <location>
        <begin position="84"/>
        <end position="153"/>
    </location>
</feature>
<organism evidence="2 3">
    <name type="scientific">Lignipirellula cremea</name>
    <dbReference type="NCBI Taxonomy" id="2528010"/>
    <lineage>
        <taxon>Bacteria</taxon>
        <taxon>Pseudomonadati</taxon>
        <taxon>Planctomycetota</taxon>
        <taxon>Planctomycetia</taxon>
        <taxon>Pirellulales</taxon>
        <taxon>Pirellulaceae</taxon>
        <taxon>Lignipirellula</taxon>
    </lineage>
</organism>
<gene>
    <name evidence="2" type="ORF">Pla8534_35240</name>
</gene>
<reference evidence="2 3" key="1">
    <citation type="submission" date="2019-02" db="EMBL/GenBank/DDBJ databases">
        <title>Deep-cultivation of Planctomycetes and their phenomic and genomic characterization uncovers novel biology.</title>
        <authorList>
            <person name="Wiegand S."/>
            <person name="Jogler M."/>
            <person name="Boedeker C."/>
            <person name="Pinto D."/>
            <person name="Vollmers J."/>
            <person name="Rivas-Marin E."/>
            <person name="Kohn T."/>
            <person name="Peeters S.H."/>
            <person name="Heuer A."/>
            <person name="Rast P."/>
            <person name="Oberbeckmann S."/>
            <person name="Bunk B."/>
            <person name="Jeske O."/>
            <person name="Meyerdierks A."/>
            <person name="Storesund J.E."/>
            <person name="Kallscheuer N."/>
            <person name="Luecker S."/>
            <person name="Lage O.M."/>
            <person name="Pohl T."/>
            <person name="Merkel B.J."/>
            <person name="Hornburger P."/>
            <person name="Mueller R.-W."/>
            <person name="Bruemmer F."/>
            <person name="Labrenz M."/>
            <person name="Spormann A.M."/>
            <person name="Op den Camp H."/>
            <person name="Overmann J."/>
            <person name="Amann R."/>
            <person name="Jetten M.S.M."/>
            <person name="Mascher T."/>
            <person name="Medema M.H."/>
            <person name="Devos D.P."/>
            <person name="Kaster A.-K."/>
            <person name="Ovreas L."/>
            <person name="Rohde M."/>
            <person name="Galperin M.Y."/>
            <person name="Jogler C."/>
        </authorList>
    </citation>
    <scope>NUCLEOTIDE SEQUENCE [LARGE SCALE GENOMIC DNA]</scope>
    <source>
        <strain evidence="2 3">Pla85_3_4</strain>
    </source>
</reference>
<name>A0A518DV56_9BACT</name>
<proteinExistence type="predicted"/>
<dbReference type="Proteomes" id="UP000317648">
    <property type="component" value="Chromosome"/>
</dbReference>
<dbReference type="KEGG" id="lcre:Pla8534_35240"/>
<evidence type="ECO:0000313" key="2">
    <source>
        <dbReference type="EMBL" id="QDU95707.1"/>
    </source>
</evidence>
<accession>A0A518DV56</accession>
<feature type="compositionally biased region" description="Basic residues" evidence="1">
    <location>
        <begin position="89"/>
        <end position="113"/>
    </location>
</feature>
<evidence type="ECO:0000313" key="3">
    <source>
        <dbReference type="Proteomes" id="UP000317648"/>
    </source>
</evidence>
<feature type="compositionally biased region" description="Low complexity" evidence="1">
    <location>
        <begin position="143"/>
        <end position="152"/>
    </location>
</feature>
<feature type="region of interest" description="Disordered" evidence="1">
    <location>
        <begin position="184"/>
        <end position="210"/>
    </location>
</feature>
<feature type="compositionally biased region" description="Basic and acidic residues" evidence="1">
    <location>
        <begin position="198"/>
        <end position="210"/>
    </location>
</feature>
<protein>
    <submittedName>
        <fullName evidence="2">Uncharacterized protein</fullName>
    </submittedName>
</protein>
<dbReference type="EMBL" id="CP036433">
    <property type="protein sequence ID" value="QDU95707.1"/>
    <property type="molecule type" value="Genomic_DNA"/>
</dbReference>
<dbReference type="AlphaFoldDB" id="A0A518DV56"/>
<sequence>MKLAEPGRELKWYPKTGGISGKRCHPTFSSSPSQSFFFGASNFQRARDDLFSPAPSMSWPSRGWPPASFSKLPPNRRAMIALTLTRPRSATRKKRSAKPPRPSARRSPIRRRPGLTTRPTISWHSTMRPSWPRRWRRSPPSPSWTGPSGPTRIRGAAQILAGPFLTVDVLHPHKLVRLELPTGGLQGVVDHGQPGNDQETKKAAGDQRSG</sequence>
<evidence type="ECO:0000256" key="1">
    <source>
        <dbReference type="SAM" id="MobiDB-lite"/>
    </source>
</evidence>